<dbReference type="Proteomes" id="UP000054383">
    <property type="component" value="Unassembled WGS sequence"/>
</dbReference>
<dbReference type="EMBL" id="CVMT01000001">
    <property type="protein sequence ID" value="CRG83622.1"/>
    <property type="molecule type" value="Genomic_DNA"/>
</dbReference>
<evidence type="ECO:0000256" key="4">
    <source>
        <dbReference type="ARBA" id="ARBA00023125"/>
    </source>
</evidence>
<gene>
    <name evidence="8" type="ORF">PISL3812_00976</name>
</gene>
<keyword evidence="6" id="KW-0539">Nucleus</keyword>
<feature type="domain" description="Zn(2)-C6 fungal-type" evidence="7">
    <location>
        <begin position="14"/>
        <end position="44"/>
    </location>
</feature>
<dbReference type="SMART" id="SM00066">
    <property type="entry name" value="GAL4"/>
    <property type="match status" value="1"/>
</dbReference>
<evidence type="ECO:0000313" key="8">
    <source>
        <dbReference type="EMBL" id="CRG83622.1"/>
    </source>
</evidence>
<keyword evidence="3" id="KW-0805">Transcription regulation</keyword>
<organism evidence="8 9">
    <name type="scientific">Talaromyces islandicus</name>
    <name type="common">Penicillium islandicum</name>
    <dbReference type="NCBI Taxonomy" id="28573"/>
    <lineage>
        <taxon>Eukaryota</taxon>
        <taxon>Fungi</taxon>
        <taxon>Dikarya</taxon>
        <taxon>Ascomycota</taxon>
        <taxon>Pezizomycotina</taxon>
        <taxon>Eurotiomycetes</taxon>
        <taxon>Eurotiomycetidae</taxon>
        <taxon>Eurotiales</taxon>
        <taxon>Trichocomaceae</taxon>
        <taxon>Talaromyces</taxon>
        <taxon>Talaromyces sect. Islandici</taxon>
    </lineage>
</organism>
<dbReference type="GO" id="GO:0006351">
    <property type="term" value="P:DNA-templated transcription"/>
    <property type="evidence" value="ECO:0007669"/>
    <property type="project" value="InterPro"/>
</dbReference>
<dbReference type="CDD" id="cd12148">
    <property type="entry name" value="fungal_TF_MHR"/>
    <property type="match status" value="1"/>
</dbReference>
<dbReference type="InterPro" id="IPR050815">
    <property type="entry name" value="TF_fung"/>
</dbReference>
<dbReference type="OMA" id="ACNVRKK"/>
<keyword evidence="4" id="KW-0238">DNA-binding</keyword>
<evidence type="ECO:0000256" key="2">
    <source>
        <dbReference type="ARBA" id="ARBA00022723"/>
    </source>
</evidence>
<dbReference type="PANTHER" id="PTHR47338:SF20">
    <property type="entry name" value="ZN(II)2CYS6 TRANSCRIPTION FACTOR (EUROFUNG)"/>
    <property type="match status" value="1"/>
</dbReference>
<dbReference type="GO" id="GO:0000981">
    <property type="term" value="F:DNA-binding transcription factor activity, RNA polymerase II-specific"/>
    <property type="evidence" value="ECO:0007669"/>
    <property type="project" value="InterPro"/>
</dbReference>
<dbReference type="SUPFAM" id="SSF57701">
    <property type="entry name" value="Zn2/Cys6 DNA-binding domain"/>
    <property type="match status" value="1"/>
</dbReference>
<evidence type="ECO:0000256" key="6">
    <source>
        <dbReference type="ARBA" id="ARBA00023242"/>
    </source>
</evidence>
<proteinExistence type="predicted"/>
<reference evidence="8 9" key="1">
    <citation type="submission" date="2015-04" db="EMBL/GenBank/DDBJ databases">
        <authorList>
            <person name="Syromyatnikov M.Y."/>
            <person name="Popov V.N."/>
        </authorList>
    </citation>
    <scope>NUCLEOTIDE SEQUENCE [LARGE SCALE GENOMIC DNA]</scope>
    <source>
        <strain evidence="8">WF-38-12</strain>
    </source>
</reference>
<keyword evidence="9" id="KW-1185">Reference proteome</keyword>
<dbReference type="PROSITE" id="PS50048">
    <property type="entry name" value="ZN2_CY6_FUNGAL_2"/>
    <property type="match status" value="1"/>
</dbReference>
<evidence type="ECO:0000313" key="9">
    <source>
        <dbReference type="Proteomes" id="UP000054383"/>
    </source>
</evidence>
<dbReference type="GO" id="GO:0005634">
    <property type="term" value="C:nucleus"/>
    <property type="evidence" value="ECO:0007669"/>
    <property type="project" value="UniProtKB-SubCell"/>
</dbReference>
<keyword evidence="2" id="KW-0479">Metal-binding</keyword>
<dbReference type="InterPro" id="IPR001138">
    <property type="entry name" value="Zn2Cys6_DnaBD"/>
</dbReference>
<comment type="subcellular location">
    <subcellularLocation>
        <location evidence="1">Nucleus</location>
    </subcellularLocation>
</comment>
<dbReference type="GO" id="GO:0003677">
    <property type="term" value="F:DNA binding"/>
    <property type="evidence" value="ECO:0007669"/>
    <property type="project" value="UniProtKB-KW"/>
</dbReference>
<dbReference type="PANTHER" id="PTHR47338">
    <property type="entry name" value="ZN(II)2CYS6 TRANSCRIPTION FACTOR (EUROFUNG)-RELATED"/>
    <property type="match status" value="1"/>
</dbReference>
<evidence type="ECO:0000256" key="1">
    <source>
        <dbReference type="ARBA" id="ARBA00004123"/>
    </source>
</evidence>
<accession>A0A0U1LLG6</accession>
<evidence type="ECO:0000256" key="3">
    <source>
        <dbReference type="ARBA" id="ARBA00023015"/>
    </source>
</evidence>
<name>A0A0U1LLG6_TALIS</name>
<dbReference type="AlphaFoldDB" id="A0A0U1LLG6"/>
<dbReference type="Pfam" id="PF00172">
    <property type="entry name" value="Zn_clus"/>
    <property type="match status" value="1"/>
</dbReference>
<dbReference type="GO" id="GO:0008270">
    <property type="term" value="F:zinc ion binding"/>
    <property type="evidence" value="ECO:0007669"/>
    <property type="project" value="InterPro"/>
</dbReference>
<dbReference type="OrthoDB" id="4226267at2759"/>
<evidence type="ECO:0000259" key="7">
    <source>
        <dbReference type="PROSITE" id="PS50048"/>
    </source>
</evidence>
<evidence type="ECO:0000256" key="5">
    <source>
        <dbReference type="ARBA" id="ARBA00023163"/>
    </source>
</evidence>
<keyword evidence="5" id="KW-0804">Transcription</keyword>
<dbReference type="Gene3D" id="4.10.240.10">
    <property type="entry name" value="Zn(2)-C6 fungal-type DNA-binding domain"/>
    <property type="match status" value="1"/>
</dbReference>
<protein>
    <recommendedName>
        <fullName evidence="7">Zn(2)-C6 fungal-type domain-containing protein</fullName>
    </recommendedName>
</protein>
<dbReference type="InterPro" id="IPR036864">
    <property type="entry name" value="Zn2-C6_fun-type_DNA-bd_sf"/>
</dbReference>
<sequence length="440" mass="48853">MAETGLKTSRAKFVCHACNVRKKACNKALPTCSFCASRNLHCRYDVTVLGKGQRKYNPGRSFVALEPPSPPWAASASSATSISSVIPVPETPVQDSTDTHFIDRSVKQQVLSIVKLAGRTPEDVSDYYFETFQHACPIVSPQLFKVALTQYSRANDVSPADFSILLLTMYLITALPCLDRPLQLPPVNRDWLYATTKSLFAQAHATVSNSLHLVQAAFFIAVCEYACARPQAAYVSINTCQLLAETLGIEKATIGTLTSQKDYFETQQADIEKRNLASAIATFERIILIELDLIKSPPRTECPGMQSWAPLQLEFKYNPESEPPISPVSSSVGLIDDDIFEGQAQVISLLDNILRTIQSISERSKKYVLSELANLDVKLRNHLGVMMLESSKRQNSLCAPVALSVSFYYIELLFAFFQPATIKEINKQRQYLKLLSVLPV</sequence>
<dbReference type="CDD" id="cd00067">
    <property type="entry name" value="GAL4"/>
    <property type="match status" value="1"/>
</dbReference>